<dbReference type="PROSITE" id="PS51257">
    <property type="entry name" value="PROKAR_LIPOPROTEIN"/>
    <property type="match status" value="1"/>
</dbReference>
<gene>
    <name evidence="3" type="ORF">GNT65_17800</name>
</gene>
<dbReference type="InterPro" id="IPR011051">
    <property type="entry name" value="RmlC_Cupin_sf"/>
</dbReference>
<protein>
    <submittedName>
        <fullName evidence="3">Cupin domain-containing protein</fullName>
    </submittedName>
</protein>
<dbReference type="CDD" id="cd02208">
    <property type="entry name" value="cupin_RmlC-like"/>
    <property type="match status" value="1"/>
</dbReference>
<dbReference type="InterPro" id="IPR013096">
    <property type="entry name" value="Cupin_2"/>
</dbReference>
<feature type="chain" id="PRO_5026804394" evidence="1">
    <location>
        <begin position="20"/>
        <end position="247"/>
    </location>
</feature>
<evidence type="ECO:0000313" key="3">
    <source>
        <dbReference type="EMBL" id="MXR70512.1"/>
    </source>
</evidence>
<comment type="caution">
    <text evidence="3">The sequence shown here is derived from an EMBL/GenBank/DDBJ whole genome shotgun (WGS) entry which is preliminary data.</text>
</comment>
<feature type="signal peptide" evidence="1">
    <location>
        <begin position="1"/>
        <end position="19"/>
    </location>
</feature>
<evidence type="ECO:0000313" key="4">
    <source>
        <dbReference type="Proteomes" id="UP000474778"/>
    </source>
</evidence>
<evidence type="ECO:0000259" key="2">
    <source>
        <dbReference type="Pfam" id="PF07883"/>
    </source>
</evidence>
<accession>A0A6L7I1W3</accession>
<keyword evidence="4" id="KW-1185">Reference proteome</keyword>
<keyword evidence="1" id="KW-0732">Signal</keyword>
<dbReference type="Proteomes" id="UP000474778">
    <property type="component" value="Unassembled WGS sequence"/>
</dbReference>
<name>A0A6L7I1W3_9GAMM</name>
<dbReference type="SUPFAM" id="SSF51182">
    <property type="entry name" value="RmlC-like cupins"/>
    <property type="match status" value="1"/>
</dbReference>
<dbReference type="Pfam" id="PF07883">
    <property type="entry name" value="Cupin_2"/>
    <property type="match status" value="1"/>
</dbReference>
<proteinExistence type="predicted"/>
<dbReference type="AlphaFoldDB" id="A0A6L7I1W3"/>
<feature type="domain" description="Cupin type-2" evidence="2">
    <location>
        <begin position="126"/>
        <end position="190"/>
    </location>
</feature>
<dbReference type="EMBL" id="WRPA01000020">
    <property type="protein sequence ID" value="MXR70512.1"/>
    <property type="molecule type" value="Genomic_DNA"/>
</dbReference>
<dbReference type="Gene3D" id="2.60.120.10">
    <property type="entry name" value="Jelly Rolls"/>
    <property type="match status" value="1"/>
</dbReference>
<reference evidence="3 4" key="1">
    <citation type="submission" date="2019-12" db="EMBL/GenBank/DDBJ databases">
        <title>Shewanella insulae sp. nov., isolated from a tidal flat.</title>
        <authorList>
            <person name="Yoon J.-H."/>
        </authorList>
    </citation>
    <scope>NUCLEOTIDE SEQUENCE [LARGE SCALE GENOMIC DNA]</scope>
    <source>
        <strain evidence="3 4">JBTF-M18</strain>
    </source>
</reference>
<organism evidence="3 4">
    <name type="scientific">Shewanella insulae</name>
    <dbReference type="NCBI Taxonomy" id="2681496"/>
    <lineage>
        <taxon>Bacteria</taxon>
        <taxon>Pseudomonadati</taxon>
        <taxon>Pseudomonadota</taxon>
        <taxon>Gammaproteobacteria</taxon>
        <taxon>Alteromonadales</taxon>
        <taxon>Shewanellaceae</taxon>
        <taxon>Shewanella</taxon>
    </lineage>
</organism>
<evidence type="ECO:0000256" key="1">
    <source>
        <dbReference type="SAM" id="SignalP"/>
    </source>
</evidence>
<sequence>MMKKLLITSAILMTGCAVAADKPADKPWHNEKPTLSTINAPTKTMPMVCKQEQAMAYLKELQSGEKDIFSVKSNDHGGKGANDSGWLTWTIADPDTLIPCPEGGASATEVGMCWKELNDEPTVIGLVRVAPGTAIPHYHREMECYYNLSGEGLTWAQERMQPFQPGDYIEIPSKAMHYTPNTYDDQDLIYMYWFPLDGKFSTFKYQWPKDVGPGETLMFDFIPYTNSHAVRSGNGGYGWDVIQSSKK</sequence>
<dbReference type="InterPro" id="IPR014710">
    <property type="entry name" value="RmlC-like_jellyroll"/>
</dbReference>